<dbReference type="SUPFAM" id="SSF57535">
    <property type="entry name" value="Complement control module/SCR domain"/>
    <property type="match status" value="1"/>
</dbReference>
<evidence type="ECO:0000313" key="5">
    <source>
        <dbReference type="Proteomes" id="UP000700334"/>
    </source>
</evidence>
<proteinExistence type="predicted"/>
<evidence type="ECO:0000256" key="2">
    <source>
        <dbReference type="PROSITE-ProRule" id="PRU00302"/>
    </source>
</evidence>
<dbReference type="EMBL" id="JAGFMF010012293">
    <property type="protein sequence ID" value="KAG8504408.1"/>
    <property type="molecule type" value="Genomic_DNA"/>
</dbReference>
<evidence type="ECO:0000256" key="1">
    <source>
        <dbReference type="ARBA" id="ARBA00023157"/>
    </source>
</evidence>
<dbReference type="InterPro" id="IPR035976">
    <property type="entry name" value="Sushi/SCR/CCP_sf"/>
</dbReference>
<name>A0A8J5Z8G4_GALPY</name>
<dbReference type="OrthoDB" id="9666334at2759"/>
<keyword evidence="5" id="KW-1185">Reference proteome</keyword>
<keyword evidence="1" id="KW-1015">Disulfide bond</keyword>
<gene>
    <name evidence="4" type="ORF">J0S82_018796</name>
</gene>
<dbReference type="InterPro" id="IPR000436">
    <property type="entry name" value="Sushi_SCR_CCP_dom"/>
</dbReference>
<accession>A0A8J5Z8G4</accession>
<comment type="caution">
    <text evidence="2">Lacks conserved residue(s) required for the propagation of feature annotation.</text>
</comment>
<keyword evidence="2" id="KW-0768">Sushi</keyword>
<protein>
    <recommendedName>
        <fullName evidence="3">Sushi domain-containing protein</fullName>
    </recommendedName>
</protein>
<dbReference type="Gene3D" id="2.10.70.10">
    <property type="entry name" value="Complement Module, domain 1"/>
    <property type="match status" value="1"/>
</dbReference>
<dbReference type="Pfam" id="PF00084">
    <property type="entry name" value="Sushi"/>
    <property type="match status" value="1"/>
</dbReference>
<sequence length="86" mass="9034">MQIKGTPKTSYTAGEQVEYQCRPGFRRKGVGTITVTCGADGTWTDPPEEPCISECQAAGGSPSPWLRPGGAAWGSLPAPLGVGLRW</sequence>
<dbReference type="PROSITE" id="PS50923">
    <property type="entry name" value="SUSHI"/>
    <property type="match status" value="1"/>
</dbReference>
<reference evidence="4" key="1">
    <citation type="journal article" date="2021" name="Evol. Appl.">
        <title>The genome of the Pyrenean desman and the effects of bottlenecks and inbreeding on the genomic landscape of an endangered species.</title>
        <authorList>
            <person name="Escoda L."/>
            <person name="Castresana J."/>
        </authorList>
    </citation>
    <scope>NUCLEOTIDE SEQUENCE</scope>
    <source>
        <strain evidence="4">IBE-C5619</strain>
    </source>
</reference>
<evidence type="ECO:0000259" key="3">
    <source>
        <dbReference type="PROSITE" id="PS50923"/>
    </source>
</evidence>
<dbReference type="AlphaFoldDB" id="A0A8J5Z8G4"/>
<organism evidence="4 5">
    <name type="scientific">Galemys pyrenaicus</name>
    <name type="common">Iberian desman</name>
    <name type="synonym">Pyrenean desman</name>
    <dbReference type="NCBI Taxonomy" id="202257"/>
    <lineage>
        <taxon>Eukaryota</taxon>
        <taxon>Metazoa</taxon>
        <taxon>Chordata</taxon>
        <taxon>Craniata</taxon>
        <taxon>Vertebrata</taxon>
        <taxon>Euteleostomi</taxon>
        <taxon>Mammalia</taxon>
        <taxon>Eutheria</taxon>
        <taxon>Laurasiatheria</taxon>
        <taxon>Eulipotyphla</taxon>
        <taxon>Talpidae</taxon>
        <taxon>Galemys</taxon>
    </lineage>
</organism>
<dbReference type="Proteomes" id="UP000700334">
    <property type="component" value="Unassembled WGS sequence"/>
</dbReference>
<dbReference type="CDD" id="cd00033">
    <property type="entry name" value="CCP"/>
    <property type="match status" value="1"/>
</dbReference>
<feature type="domain" description="Sushi" evidence="3">
    <location>
        <begin position="1"/>
        <end position="53"/>
    </location>
</feature>
<evidence type="ECO:0000313" key="4">
    <source>
        <dbReference type="EMBL" id="KAG8504408.1"/>
    </source>
</evidence>
<comment type="caution">
    <text evidence="4">The sequence shown here is derived from an EMBL/GenBank/DDBJ whole genome shotgun (WGS) entry which is preliminary data.</text>
</comment>